<organism evidence="2 3">
    <name type="scientific">Araneus ventricosus</name>
    <name type="common">Orbweaver spider</name>
    <name type="synonym">Epeira ventricosa</name>
    <dbReference type="NCBI Taxonomy" id="182803"/>
    <lineage>
        <taxon>Eukaryota</taxon>
        <taxon>Metazoa</taxon>
        <taxon>Ecdysozoa</taxon>
        <taxon>Arthropoda</taxon>
        <taxon>Chelicerata</taxon>
        <taxon>Arachnida</taxon>
        <taxon>Araneae</taxon>
        <taxon>Araneomorphae</taxon>
        <taxon>Entelegynae</taxon>
        <taxon>Araneoidea</taxon>
        <taxon>Araneidae</taxon>
        <taxon>Araneus</taxon>
    </lineage>
</organism>
<sequence>MLAPEFDLPVIPPADKITLSDNRFISTLILRALLYLIACGFITVLYVVCVLLLKALTKCWLCTKRRAVLNVTEVPLDQTLKAKMKISKLLLVWCAFIGAISLEFSSSLGAICIFVSCFLKLLSTYVRCTAETERRGPGVATTKWHMHLTLLFLAMCAMCLIFPGFIAWIKSLPYSLQVTNDPYTNPCILMVLSCALLWQFPTPSFNRKQFKWYKSRVLGGLMVGSNSWSCMVSA</sequence>
<keyword evidence="1" id="KW-0812">Transmembrane</keyword>
<dbReference type="Proteomes" id="UP000499080">
    <property type="component" value="Unassembled WGS sequence"/>
</dbReference>
<evidence type="ECO:0000313" key="2">
    <source>
        <dbReference type="EMBL" id="GBM50065.1"/>
    </source>
</evidence>
<feature type="transmembrane region" description="Helical" evidence="1">
    <location>
        <begin position="86"/>
        <end position="102"/>
    </location>
</feature>
<evidence type="ECO:0000256" key="1">
    <source>
        <dbReference type="SAM" id="Phobius"/>
    </source>
</evidence>
<reference evidence="2 3" key="1">
    <citation type="journal article" date="2019" name="Sci. Rep.">
        <title>Orb-weaving spider Araneus ventricosus genome elucidates the spidroin gene catalogue.</title>
        <authorList>
            <person name="Kono N."/>
            <person name="Nakamura H."/>
            <person name="Ohtoshi R."/>
            <person name="Moran D.A.P."/>
            <person name="Shinohara A."/>
            <person name="Yoshida Y."/>
            <person name="Fujiwara M."/>
            <person name="Mori M."/>
            <person name="Tomita M."/>
            <person name="Arakawa K."/>
        </authorList>
    </citation>
    <scope>NUCLEOTIDE SEQUENCE [LARGE SCALE GENOMIC DNA]</scope>
</reference>
<dbReference type="EMBL" id="BGPR01001284">
    <property type="protein sequence ID" value="GBM50065.1"/>
    <property type="molecule type" value="Genomic_DNA"/>
</dbReference>
<keyword evidence="1" id="KW-1133">Transmembrane helix</keyword>
<keyword evidence="3" id="KW-1185">Reference proteome</keyword>
<dbReference type="AlphaFoldDB" id="A0A4Y2GBH0"/>
<gene>
    <name evidence="2" type="ORF">AVEN_138845_1</name>
</gene>
<comment type="caution">
    <text evidence="2">The sequence shown here is derived from an EMBL/GenBank/DDBJ whole genome shotgun (WGS) entry which is preliminary data.</text>
</comment>
<feature type="transmembrane region" description="Helical" evidence="1">
    <location>
        <begin position="148"/>
        <end position="171"/>
    </location>
</feature>
<accession>A0A4Y2GBH0</accession>
<feature type="transmembrane region" description="Helical" evidence="1">
    <location>
        <begin position="32"/>
        <end position="56"/>
    </location>
</feature>
<protein>
    <submittedName>
        <fullName evidence="2">Uncharacterized protein</fullName>
    </submittedName>
</protein>
<proteinExistence type="predicted"/>
<evidence type="ECO:0000313" key="3">
    <source>
        <dbReference type="Proteomes" id="UP000499080"/>
    </source>
</evidence>
<keyword evidence="1" id="KW-0472">Membrane</keyword>
<name>A0A4Y2GBH0_ARAVE</name>